<dbReference type="SUPFAM" id="SSF55486">
    <property type="entry name" value="Metalloproteases ('zincins'), catalytic domain"/>
    <property type="match status" value="1"/>
</dbReference>
<evidence type="ECO:0000256" key="1">
    <source>
        <dbReference type="ARBA" id="ARBA00022670"/>
    </source>
</evidence>
<dbReference type="OrthoDB" id="9769691at2"/>
<dbReference type="CDD" id="cd09606">
    <property type="entry name" value="M3B_PepF"/>
    <property type="match status" value="1"/>
</dbReference>
<gene>
    <name evidence="8" type="ORF">CL176_01620</name>
</gene>
<dbReference type="KEGG" id="abae:CL176_01620"/>
<dbReference type="InterPro" id="IPR011976">
    <property type="entry name" value="Pept_M3B_oligopep-rel"/>
</dbReference>
<proteinExistence type="inferred from homology"/>
<evidence type="ECO:0000313" key="9">
    <source>
        <dbReference type="Proteomes" id="UP000263232"/>
    </source>
</evidence>
<accession>A0A347WIB1</accession>
<dbReference type="GO" id="GO:0006508">
    <property type="term" value="P:proteolysis"/>
    <property type="evidence" value="ECO:0007669"/>
    <property type="project" value="UniProtKB-KW"/>
</dbReference>
<dbReference type="Proteomes" id="UP000263232">
    <property type="component" value="Chromosome"/>
</dbReference>
<dbReference type="NCBIfam" id="TIGR02289">
    <property type="entry name" value="M3_not_pepF"/>
    <property type="match status" value="1"/>
</dbReference>
<feature type="domain" description="Peptidase M3A/M3B catalytic" evidence="7">
    <location>
        <begin position="165"/>
        <end position="547"/>
    </location>
</feature>
<evidence type="ECO:0000313" key="8">
    <source>
        <dbReference type="EMBL" id="AXY24818.1"/>
    </source>
</evidence>
<dbReference type="EMBL" id="CP023434">
    <property type="protein sequence ID" value="AXY24818.1"/>
    <property type="molecule type" value="Genomic_DNA"/>
</dbReference>
<dbReference type="RefSeq" id="WP_118989742.1">
    <property type="nucleotide sequence ID" value="NZ_CP023434.1"/>
</dbReference>
<evidence type="ECO:0000256" key="5">
    <source>
        <dbReference type="ARBA" id="ARBA00023049"/>
    </source>
</evidence>
<keyword evidence="2 6" id="KW-0479">Metal-binding</keyword>
<keyword evidence="9" id="KW-1185">Reference proteome</keyword>
<organism evidence="8 9">
    <name type="scientific">Suicoccus acidiformans</name>
    <dbReference type="NCBI Taxonomy" id="2036206"/>
    <lineage>
        <taxon>Bacteria</taxon>
        <taxon>Bacillati</taxon>
        <taxon>Bacillota</taxon>
        <taxon>Bacilli</taxon>
        <taxon>Lactobacillales</taxon>
        <taxon>Aerococcaceae</taxon>
        <taxon>Suicoccus</taxon>
    </lineage>
</organism>
<evidence type="ECO:0000256" key="6">
    <source>
        <dbReference type="RuleBase" id="RU003435"/>
    </source>
</evidence>
<evidence type="ECO:0000256" key="3">
    <source>
        <dbReference type="ARBA" id="ARBA00022801"/>
    </source>
</evidence>
<reference evidence="8 9" key="1">
    <citation type="submission" date="2017-09" db="EMBL/GenBank/DDBJ databases">
        <title>Complete genome sequence of Oxytococcus suis strain ZY16052.</title>
        <authorList>
            <person name="Li F."/>
        </authorList>
    </citation>
    <scope>NUCLEOTIDE SEQUENCE [LARGE SCALE GENOMIC DNA]</scope>
    <source>
        <strain evidence="8 9">ZY16052</strain>
    </source>
</reference>
<dbReference type="GO" id="GO:0004222">
    <property type="term" value="F:metalloendopeptidase activity"/>
    <property type="evidence" value="ECO:0007669"/>
    <property type="project" value="InterPro"/>
</dbReference>
<dbReference type="InterPro" id="IPR001567">
    <property type="entry name" value="Pept_M3A_M3B_dom"/>
</dbReference>
<comment type="similarity">
    <text evidence="6">Belongs to the peptidase M3 family.</text>
</comment>
<keyword evidence="4 6" id="KW-0862">Zinc</keyword>
<dbReference type="AlphaFoldDB" id="A0A347WIB1"/>
<protein>
    <submittedName>
        <fullName evidence="8">M3 family oligoendopeptidase</fullName>
    </submittedName>
</protein>
<comment type="cofactor">
    <cofactor evidence="6">
        <name>Zn(2+)</name>
        <dbReference type="ChEBI" id="CHEBI:29105"/>
    </cofactor>
    <text evidence="6">Binds 1 zinc ion.</text>
</comment>
<keyword evidence="5 6" id="KW-0482">Metalloprotease</keyword>
<dbReference type="Pfam" id="PF01432">
    <property type="entry name" value="Peptidase_M3"/>
    <property type="match status" value="1"/>
</dbReference>
<evidence type="ECO:0000256" key="2">
    <source>
        <dbReference type="ARBA" id="ARBA00022723"/>
    </source>
</evidence>
<keyword evidence="3 6" id="KW-0378">Hydrolase</keyword>
<sequence>MNFTDFPYIRPDLAAQETTFQIALQKLKDAANLDEARLAVADIQGQQRHLESMRMLASIRHSIDTKDAFYAEEAAFWDEHQPLVEGWYSQYYQAILASPYHQDMPDLLPDTFFKMAQQHLRTYSDEIVPLLQEENQLVTAYERLIAAAEIPFQGQMYNLSGLGPHMQSTDRAERQESSQAFWGYYAKHRDELADIYDRLVNVRHTMAQQLGYADFVEMGYDRMNRLDYDRQDVEVYRQEVLAHVVPLASKVYAAQAERLAVDQLAYYDLALEFPEGNAVPEGTAEEIVAKARQMYQEMSPETAEFFDFMLQHGLMDLETKPGKQGGGYCEYLPEFQSPFIFSNFNGTSADVDVLTHEVGHAFQVYSSRHITAPELIFPTSEAAEIHSMSMEFLAWPWMENFFGEGVERYKYSHLASAITFIPYGVLVDHFQHEVYEHPQWTPEEREAAWRRLEKQYTPWRDYTESAFLDVGGYWYRQLHIFSDPFYYIDYTLAQMVALQFWQKSFVEESPATWSQYLAICQVGGTKSFLELVTLADMQSPFEKGSLQEVIRVCADYLKTAHEGFMGQEGGEGNA</sequence>
<keyword evidence="1 6" id="KW-0645">Protease</keyword>
<dbReference type="Gene3D" id="1.10.1370.30">
    <property type="match status" value="1"/>
</dbReference>
<evidence type="ECO:0000256" key="4">
    <source>
        <dbReference type="ARBA" id="ARBA00022833"/>
    </source>
</evidence>
<dbReference type="GO" id="GO:0046872">
    <property type="term" value="F:metal ion binding"/>
    <property type="evidence" value="ECO:0007669"/>
    <property type="project" value="UniProtKB-UniRule"/>
</dbReference>
<evidence type="ECO:0000259" key="7">
    <source>
        <dbReference type="Pfam" id="PF01432"/>
    </source>
</evidence>
<name>A0A347WIB1_9LACT</name>